<dbReference type="PROSITE" id="PS51192">
    <property type="entry name" value="HELICASE_ATP_BIND_1"/>
    <property type="match status" value="1"/>
</dbReference>
<dbReference type="CDD" id="cd18793">
    <property type="entry name" value="SF2_C_SNF"/>
    <property type="match status" value="1"/>
</dbReference>
<evidence type="ECO:0000256" key="4">
    <source>
        <dbReference type="ARBA" id="ARBA00022840"/>
    </source>
</evidence>
<keyword evidence="4" id="KW-0067">ATP-binding</keyword>
<dbReference type="SMART" id="SM00490">
    <property type="entry name" value="HELICc"/>
    <property type="match status" value="1"/>
</dbReference>
<dbReference type="PANTHER" id="PTHR45629">
    <property type="entry name" value="SNF2/RAD54 FAMILY MEMBER"/>
    <property type="match status" value="1"/>
</dbReference>
<dbReference type="Pfam" id="PF00176">
    <property type="entry name" value="SNF2-rel_dom"/>
    <property type="match status" value="1"/>
</dbReference>
<dbReference type="InterPro" id="IPR000330">
    <property type="entry name" value="SNF2_N"/>
</dbReference>
<dbReference type="PROSITE" id="PS00690">
    <property type="entry name" value="DEAH_ATP_HELICASE"/>
    <property type="match status" value="1"/>
</dbReference>
<feature type="region of interest" description="Disordered" evidence="5">
    <location>
        <begin position="230"/>
        <end position="267"/>
    </location>
</feature>
<reference evidence="8 9" key="1">
    <citation type="submission" date="2013-07" db="EMBL/GenBank/DDBJ databases">
        <title>The Genome Sequence of Kwoniella mangroviensis CBS10435.</title>
        <authorList>
            <consortium name="The Broad Institute Genome Sequencing Platform"/>
            <person name="Cuomo C."/>
            <person name="Litvintseva A."/>
            <person name="Chen Y."/>
            <person name="Heitman J."/>
            <person name="Sun S."/>
            <person name="Springer D."/>
            <person name="Dromer F."/>
            <person name="Young S.K."/>
            <person name="Zeng Q."/>
            <person name="Gargeya S."/>
            <person name="Fitzgerald M."/>
            <person name="Abouelleil A."/>
            <person name="Alvarado L."/>
            <person name="Berlin A.M."/>
            <person name="Chapman S.B."/>
            <person name="Dewar J."/>
            <person name="Goldberg J."/>
            <person name="Griggs A."/>
            <person name="Gujja S."/>
            <person name="Hansen M."/>
            <person name="Howarth C."/>
            <person name="Imamovic A."/>
            <person name="Larimer J."/>
            <person name="McCowan C."/>
            <person name="Murphy C."/>
            <person name="Pearson M."/>
            <person name="Priest M."/>
            <person name="Roberts A."/>
            <person name="Saif S."/>
            <person name="Shea T."/>
            <person name="Sykes S."/>
            <person name="Wortman J."/>
            <person name="Nusbaum C."/>
            <person name="Birren B."/>
        </authorList>
    </citation>
    <scope>NUCLEOTIDE SEQUENCE [LARGE SCALE GENOMIC DNA]</scope>
    <source>
        <strain evidence="8 9">CBS 10435</strain>
    </source>
</reference>
<dbReference type="SUPFAM" id="SSF52540">
    <property type="entry name" value="P-loop containing nucleoside triphosphate hydrolases"/>
    <property type="match status" value="2"/>
</dbReference>
<sequence length="1073" mass="122312">MKRRKPALISTAEPLSDDEFITESRASAKAYAEVQKIQAERERIKEDNKERKKRGEQALALPKLPGTKRKSEGVFKKDEYESNSSEDEDEESWLEYGEGKRVKKRKRDEDLKYEGQVILPFNPLYHLSGLPDPENKAAEAEAAKQKMIDRLAGRKSTSSPVRSSPIPASSSSPMKPSLCTGISGQDTEDNEDDRLLEEAPEGDYDDEENEVIVPWGRTVKVEKGNGAEIEEEGVYSEDEELFAKTPTQTKPRKSTSQGGLESDDLPPYRPTFPFSEEQAKIGPYPLDEEATDIAVPQPINRFLKAYQQVGAKFLYEHYKQGMGGILGDDMGLGKTIQVISFLSAIMRKTGTSVDHQRRKRMIRQSSEDLNPRHWPTALIVCPKSLVGNWSRELDTWGYFEYAIWRSDNWSDVRSSFMQGFHDIILTSYDTARNTIEHLKSIPLSVVIVDEAHRMKEPGAQATLALKSIDCKICFALTGTLVQNRMDEMWSVLDFTHRGWAGTLKEWKEFAVNPIKRGHRHEGTAAEVITAIMRLGVMTQKILPHFYLRRDKRLIAHELPEKRDMVVFCPLAEMQIFAYRNLIASEDIQFLLRRNDPCECGSGEKRIKCHHPETSRGEKVNEVLLKNLAACKKVANHFGLLYHAKDDSPHTRAINRHFFKICVCMDPSKILSLTKENRDPGNCGKWTLLEQMLLQWRNDTDDNKVLIFSNSVRLLKMISEFISTSSTLAGFAFDMLTGEVGNTERMDMVDRFQDRSQDHFVLLISTLAGGVGLNLTAANKVVIFDPDWNPANDLQAMDRAFRIGQKRTVDVYRLIGQGTVEELMYERQIHKQQRSRQLNDGTFESRIHQGFDGARTEKDQGELFGIQNIFRFDPRGFVSRNIERVRQAEDRFVQDLIEAEYIDSEGEDEDDSEDEAGRTMKNERKARDLHRAHLRAASQRGGDNDAVSRRREEDVVNDILGHGSISAKKDNDDILQKLGVNTRIHEQAFRDSPEERAIYEIGVQVLRDNPDLARKIKANDLGKLGRSVVRRKKVIDADNAHDAEPWKKRIQERTEKANSENSKEAQRVLAELSD</sequence>
<reference evidence="9" key="2">
    <citation type="submission" date="2013-12" db="EMBL/GenBank/DDBJ databases">
        <title>Evolution of pathogenesis and genome organization in the Tremellales.</title>
        <authorList>
            <person name="Cuomo C."/>
            <person name="Litvintseva A."/>
            <person name="Heitman J."/>
            <person name="Chen Y."/>
            <person name="Sun S."/>
            <person name="Springer D."/>
            <person name="Dromer F."/>
            <person name="Young S."/>
            <person name="Zeng Q."/>
            <person name="Chapman S."/>
            <person name="Gujja S."/>
            <person name="Saif S."/>
            <person name="Birren B."/>
        </authorList>
    </citation>
    <scope>NUCLEOTIDE SEQUENCE [LARGE SCALE GENOMIC DNA]</scope>
    <source>
        <strain evidence="9">CBS 10435</strain>
    </source>
</reference>
<feature type="compositionally biased region" description="Basic and acidic residues" evidence="5">
    <location>
        <begin position="914"/>
        <end position="930"/>
    </location>
</feature>
<feature type="compositionally biased region" description="Basic and acidic residues" evidence="5">
    <location>
        <begin position="133"/>
        <end position="152"/>
    </location>
</feature>
<feature type="region of interest" description="Disordered" evidence="5">
    <location>
        <begin position="901"/>
        <end position="948"/>
    </location>
</feature>
<dbReference type="GO" id="GO:0016787">
    <property type="term" value="F:hydrolase activity"/>
    <property type="evidence" value="ECO:0007669"/>
    <property type="project" value="UniProtKB-KW"/>
</dbReference>
<dbReference type="InterPro" id="IPR038718">
    <property type="entry name" value="SNF2-like_sf"/>
</dbReference>
<evidence type="ECO:0000313" key="8">
    <source>
        <dbReference type="EMBL" id="OCF57032.1"/>
    </source>
</evidence>
<dbReference type="InterPro" id="IPR027417">
    <property type="entry name" value="P-loop_NTPase"/>
</dbReference>
<dbReference type="Pfam" id="PF00271">
    <property type="entry name" value="Helicase_C"/>
    <property type="match status" value="1"/>
</dbReference>
<name>A0A1B9IN86_9TREE</name>
<evidence type="ECO:0000259" key="6">
    <source>
        <dbReference type="PROSITE" id="PS51192"/>
    </source>
</evidence>
<dbReference type="PROSITE" id="PS51194">
    <property type="entry name" value="HELICASE_CTER"/>
    <property type="match status" value="1"/>
</dbReference>
<dbReference type="InterPro" id="IPR050496">
    <property type="entry name" value="SNF2_RAD54_helicase_repair"/>
</dbReference>
<gene>
    <name evidence="8" type="ORF">L486_05889</name>
</gene>
<keyword evidence="2" id="KW-0547">Nucleotide-binding</keyword>
<dbReference type="Gene3D" id="3.40.50.10810">
    <property type="entry name" value="Tandem AAA-ATPase domain"/>
    <property type="match status" value="1"/>
</dbReference>
<dbReference type="InterPro" id="IPR014001">
    <property type="entry name" value="Helicase_ATP-bd"/>
</dbReference>
<dbReference type="STRING" id="1331196.A0A1B9IN86"/>
<evidence type="ECO:0000256" key="2">
    <source>
        <dbReference type="ARBA" id="ARBA00022741"/>
    </source>
</evidence>
<feature type="compositionally biased region" description="Acidic residues" evidence="5">
    <location>
        <begin position="230"/>
        <end position="240"/>
    </location>
</feature>
<evidence type="ECO:0000313" key="9">
    <source>
        <dbReference type="Proteomes" id="UP000092583"/>
    </source>
</evidence>
<feature type="compositionally biased region" description="Polar residues" evidence="5">
    <location>
        <begin position="245"/>
        <end position="259"/>
    </location>
</feature>
<feature type="compositionally biased region" description="Low complexity" evidence="5">
    <location>
        <begin position="158"/>
        <end position="177"/>
    </location>
</feature>
<dbReference type="FunFam" id="3.40.50.10810:FF:000074">
    <property type="entry name" value="DNA dependent ATPase, putative"/>
    <property type="match status" value="1"/>
</dbReference>
<proteinExistence type="predicted"/>
<feature type="compositionally biased region" description="Basic and acidic residues" evidence="5">
    <location>
        <begin position="69"/>
        <end position="80"/>
    </location>
</feature>
<feature type="region of interest" description="Disordered" evidence="5">
    <location>
        <begin position="41"/>
        <end position="211"/>
    </location>
</feature>
<evidence type="ECO:0000256" key="5">
    <source>
        <dbReference type="SAM" id="MobiDB-lite"/>
    </source>
</evidence>
<feature type="region of interest" description="Disordered" evidence="5">
    <location>
        <begin position="1037"/>
        <end position="1073"/>
    </location>
</feature>
<dbReference type="SMART" id="SM00487">
    <property type="entry name" value="DEXDc"/>
    <property type="match status" value="1"/>
</dbReference>
<dbReference type="InterPro" id="IPR001650">
    <property type="entry name" value="Helicase_C-like"/>
</dbReference>
<protein>
    <submittedName>
        <fullName evidence="8">Uncharacterized protein</fullName>
    </submittedName>
</protein>
<evidence type="ECO:0000256" key="1">
    <source>
        <dbReference type="ARBA" id="ARBA00004123"/>
    </source>
</evidence>
<dbReference type="OrthoDB" id="413460at2759"/>
<dbReference type="InterPro" id="IPR049730">
    <property type="entry name" value="SNF2/RAD54-like_C"/>
</dbReference>
<keyword evidence="9" id="KW-1185">Reference proteome</keyword>
<feature type="compositionally biased region" description="Acidic residues" evidence="5">
    <location>
        <begin position="186"/>
        <end position="210"/>
    </location>
</feature>
<accession>A0A1B9IN86</accession>
<dbReference type="AlphaFoldDB" id="A0A1B9IN86"/>
<dbReference type="InterPro" id="IPR002464">
    <property type="entry name" value="DNA/RNA_helicase_DEAH_CS"/>
</dbReference>
<feature type="domain" description="Helicase ATP-binding" evidence="6">
    <location>
        <begin position="315"/>
        <end position="498"/>
    </location>
</feature>
<dbReference type="Proteomes" id="UP000092583">
    <property type="component" value="Unassembled WGS sequence"/>
</dbReference>
<feature type="compositionally biased region" description="Acidic residues" evidence="5">
    <location>
        <begin position="901"/>
        <end position="913"/>
    </location>
</feature>
<feature type="compositionally biased region" description="Basic and acidic residues" evidence="5">
    <location>
        <begin position="41"/>
        <end position="56"/>
    </location>
</feature>
<organism evidence="8 9">
    <name type="scientific">Kwoniella mangroviensis CBS 10435</name>
    <dbReference type="NCBI Taxonomy" id="1331196"/>
    <lineage>
        <taxon>Eukaryota</taxon>
        <taxon>Fungi</taxon>
        <taxon>Dikarya</taxon>
        <taxon>Basidiomycota</taxon>
        <taxon>Agaricomycotina</taxon>
        <taxon>Tremellomycetes</taxon>
        <taxon>Tremellales</taxon>
        <taxon>Cryptococcaceae</taxon>
        <taxon>Kwoniella</taxon>
    </lineage>
</organism>
<feature type="domain" description="Helicase C-terminal" evidence="7">
    <location>
        <begin position="687"/>
        <end position="850"/>
    </location>
</feature>
<evidence type="ECO:0000256" key="3">
    <source>
        <dbReference type="ARBA" id="ARBA00022801"/>
    </source>
</evidence>
<feature type="compositionally biased region" description="Basic and acidic residues" evidence="5">
    <location>
        <begin position="1037"/>
        <end position="1065"/>
    </location>
</feature>
<evidence type="ECO:0000259" key="7">
    <source>
        <dbReference type="PROSITE" id="PS51194"/>
    </source>
</evidence>
<dbReference type="PANTHER" id="PTHR45629:SF7">
    <property type="entry name" value="DNA EXCISION REPAIR PROTEIN ERCC-6-RELATED"/>
    <property type="match status" value="1"/>
</dbReference>
<keyword evidence="3" id="KW-0378">Hydrolase</keyword>
<comment type="subcellular location">
    <subcellularLocation>
        <location evidence="1">Nucleus</location>
    </subcellularLocation>
</comment>
<dbReference type="GO" id="GO:0005524">
    <property type="term" value="F:ATP binding"/>
    <property type="evidence" value="ECO:0007669"/>
    <property type="project" value="InterPro"/>
</dbReference>
<feature type="compositionally biased region" description="Acidic residues" evidence="5">
    <location>
        <begin position="84"/>
        <end position="93"/>
    </location>
</feature>
<dbReference type="Gene3D" id="3.40.50.300">
    <property type="entry name" value="P-loop containing nucleotide triphosphate hydrolases"/>
    <property type="match status" value="1"/>
</dbReference>
<dbReference type="GO" id="GO:0005634">
    <property type="term" value="C:nucleus"/>
    <property type="evidence" value="ECO:0007669"/>
    <property type="project" value="UniProtKB-SubCell"/>
</dbReference>
<dbReference type="EMBL" id="KI669464">
    <property type="protein sequence ID" value="OCF57032.1"/>
    <property type="molecule type" value="Genomic_DNA"/>
</dbReference>